<protein>
    <submittedName>
        <fullName evidence="2 4">Uncharacterized protein</fullName>
    </submittedName>
</protein>
<dbReference type="EMBL" id="UXUI01010144">
    <property type="protein sequence ID" value="VDD94819.1"/>
    <property type="molecule type" value="Genomic_DNA"/>
</dbReference>
<name>A0A0N4VHC6_ENTVE</name>
<dbReference type="AlphaFoldDB" id="A0A0N4VHC6"/>
<gene>
    <name evidence="2" type="ORF">EVEC_LOCUS9570</name>
</gene>
<sequence length="70" mass="7405">MGGMGGMGGMMHGGISGMPGGMGPHMRFPRSAYATYLKNKMRKSSSKNNGSVKTEGKSRSFAEQKTSKTD</sequence>
<accession>A0A0N4VHC6</accession>
<evidence type="ECO:0000313" key="2">
    <source>
        <dbReference type="EMBL" id="VDD94819.1"/>
    </source>
</evidence>
<reference evidence="4" key="1">
    <citation type="submission" date="2017-02" db="UniProtKB">
        <authorList>
            <consortium name="WormBaseParasite"/>
        </authorList>
    </citation>
    <scope>IDENTIFICATION</scope>
</reference>
<evidence type="ECO:0000313" key="4">
    <source>
        <dbReference type="WBParaSite" id="EVEC_0001022701-mRNA-1"/>
    </source>
</evidence>
<feature type="compositionally biased region" description="Basic and acidic residues" evidence="1">
    <location>
        <begin position="54"/>
        <end position="70"/>
    </location>
</feature>
<evidence type="ECO:0000256" key="1">
    <source>
        <dbReference type="SAM" id="MobiDB-lite"/>
    </source>
</evidence>
<dbReference type="Proteomes" id="UP000274131">
    <property type="component" value="Unassembled WGS sequence"/>
</dbReference>
<dbReference type="WBParaSite" id="EVEC_0001022701-mRNA-1">
    <property type="protein sequence ID" value="EVEC_0001022701-mRNA-1"/>
    <property type="gene ID" value="EVEC_0001022701"/>
</dbReference>
<keyword evidence="3" id="KW-1185">Reference proteome</keyword>
<feature type="compositionally biased region" description="Gly residues" evidence="1">
    <location>
        <begin position="1"/>
        <end position="23"/>
    </location>
</feature>
<feature type="region of interest" description="Disordered" evidence="1">
    <location>
        <begin position="1"/>
        <end position="70"/>
    </location>
</feature>
<proteinExistence type="predicted"/>
<organism evidence="4">
    <name type="scientific">Enterobius vermicularis</name>
    <name type="common">Human pinworm</name>
    <dbReference type="NCBI Taxonomy" id="51028"/>
    <lineage>
        <taxon>Eukaryota</taxon>
        <taxon>Metazoa</taxon>
        <taxon>Ecdysozoa</taxon>
        <taxon>Nematoda</taxon>
        <taxon>Chromadorea</taxon>
        <taxon>Rhabditida</taxon>
        <taxon>Spirurina</taxon>
        <taxon>Oxyuridomorpha</taxon>
        <taxon>Oxyuroidea</taxon>
        <taxon>Oxyuridae</taxon>
        <taxon>Enterobius</taxon>
    </lineage>
</organism>
<reference evidence="2 3" key="2">
    <citation type="submission" date="2018-10" db="EMBL/GenBank/DDBJ databases">
        <authorList>
            <consortium name="Pathogen Informatics"/>
        </authorList>
    </citation>
    <scope>NUCLEOTIDE SEQUENCE [LARGE SCALE GENOMIC DNA]</scope>
</reference>
<evidence type="ECO:0000313" key="3">
    <source>
        <dbReference type="Proteomes" id="UP000274131"/>
    </source>
</evidence>